<proteinExistence type="predicted"/>
<reference evidence="3" key="1">
    <citation type="submission" date="2016-10" db="EMBL/GenBank/DDBJ databases">
        <authorList>
            <person name="Varghese N."/>
            <person name="Submissions S."/>
        </authorList>
    </citation>
    <scope>NUCLEOTIDE SEQUENCE [LARGE SCALE GENOMIC DNA]</scope>
    <source>
        <strain evidence="3">PL19</strain>
    </source>
</reference>
<sequence length="182" mass="20593">MPIRPENRDRYPADWPQISRRIRFGRAQGRCECHGECRRGTHRGRCPNRHGREAYGTGSMVVLTVAHLNHTPEDCRDTNLRAMCQGCHLHYDRDHHRQTAAATRRAAVEGAGQLALVDLAEFEDDEELIEALYGPQPEPCPLAGYARPATRPPFEVDPLRPVVSLPPLDDYTPPARTTVRNR</sequence>
<keyword evidence="3" id="KW-1185">Reference proteome</keyword>
<protein>
    <recommendedName>
        <fullName evidence="4">HNH endonuclease</fullName>
    </recommendedName>
</protein>
<evidence type="ECO:0000256" key="1">
    <source>
        <dbReference type="SAM" id="MobiDB-lite"/>
    </source>
</evidence>
<evidence type="ECO:0000313" key="2">
    <source>
        <dbReference type="EMBL" id="SFK74412.1"/>
    </source>
</evidence>
<gene>
    <name evidence="2" type="ORF">SAMN05192584_108205</name>
</gene>
<dbReference type="RefSeq" id="WP_245793613.1">
    <property type="nucleotide sequence ID" value="NZ_FOSG01000008.1"/>
</dbReference>
<organism evidence="2 3">
    <name type="scientific">Streptomyces pini</name>
    <dbReference type="NCBI Taxonomy" id="1520580"/>
    <lineage>
        <taxon>Bacteria</taxon>
        <taxon>Bacillati</taxon>
        <taxon>Actinomycetota</taxon>
        <taxon>Actinomycetes</taxon>
        <taxon>Kitasatosporales</taxon>
        <taxon>Streptomycetaceae</taxon>
        <taxon>Streptomyces</taxon>
    </lineage>
</organism>
<accession>A0A1I4C030</accession>
<name>A0A1I4C030_9ACTN</name>
<evidence type="ECO:0000313" key="3">
    <source>
        <dbReference type="Proteomes" id="UP000198928"/>
    </source>
</evidence>
<dbReference type="EMBL" id="FOSG01000008">
    <property type="protein sequence ID" value="SFK74412.1"/>
    <property type="molecule type" value="Genomic_DNA"/>
</dbReference>
<dbReference type="Proteomes" id="UP000198928">
    <property type="component" value="Unassembled WGS sequence"/>
</dbReference>
<feature type="region of interest" description="Disordered" evidence="1">
    <location>
        <begin position="156"/>
        <end position="182"/>
    </location>
</feature>
<evidence type="ECO:0008006" key="4">
    <source>
        <dbReference type="Google" id="ProtNLM"/>
    </source>
</evidence>
<dbReference type="AlphaFoldDB" id="A0A1I4C030"/>